<feature type="chain" id="PRO_5004845438" description="FAS1 domain-containing protein" evidence="2">
    <location>
        <begin position="27"/>
        <end position="671"/>
    </location>
</feature>
<dbReference type="GO" id="GO:0016236">
    <property type="term" value="P:macroautophagy"/>
    <property type="evidence" value="ECO:0007669"/>
    <property type="project" value="TreeGrafter"/>
</dbReference>
<evidence type="ECO:0000259" key="3">
    <source>
        <dbReference type="PROSITE" id="PS50213"/>
    </source>
</evidence>
<dbReference type="eggNOG" id="ENOG502S10Z">
    <property type="taxonomic scope" value="Eukaryota"/>
</dbReference>
<dbReference type="OrthoDB" id="7700931at2759"/>
<feature type="region of interest" description="Disordered" evidence="1">
    <location>
        <begin position="466"/>
        <end position="554"/>
    </location>
</feature>
<dbReference type="Gene3D" id="2.30.180.10">
    <property type="entry name" value="FAS1 domain"/>
    <property type="match status" value="2"/>
</dbReference>
<gene>
    <name evidence="4" type="ORF">HETIRDRAFT_432303</name>
</gene>
<dbReference type="KEGG" id="hir:HETIRDRAFT_432303"/>
<organism evidence="4 5">
    <name type="scientific">Heterobasidion irregulare (strain TC 32-1)</name>
    <dbReference type="NCBI Taxonomy" id="747525"/>
    <lineage>
        <taxon>Eukaryota</taxon>
        <taxon>Fungi</taxon>
        <taxon>Dikarya</taxon>
        <taxon>Basidiomycota</taxon>
        <taxon>Agaricomycotina</taxon>
        <taxon>Agaricomycetes</taxon>
        <taxon>Russulales</taxon>
        <taxon>Bondarzewiaceae</taxon>
        <taxon>Heterobasidion</taxon>
        <taxon>Heterobasidion annosum species complex</taxon>
    </lineage>
</organism>
<name>W4KJX2_HETIT</name>
<dbReference type="GO" id="GO:0005615">
    <property type="term" value="C:extracellular space"/>
    <property type="evidence" value="ECO:0007669"/>
    <property type="project" value="TreeGrafter"/>
</dbReference>
<dbReference type="SUPFAM" id="SSF82153">
    <property type="entry name" value="FAS1 domain"/>
    <property type="match status" value="2"/>
</dbReference>
<dbReference type="GeneID" id="20674604"/>
<accession>W4KJX2</accession>
<dbReference type="InterPro" id="IPR050904">
    <property type="entry name" value="Adhesion/Biosynth-related"/>
</dbReference>
<evidence type="ECO:0000256" key="2">
    <source>
        <dbReference type="SAM" id="SignalP"/>
    </source>
</evidence>
<dbReference type="InterPro" id="IPR036378">
    <property type="entry name" value="FAS1_dom_sf"/>
</dbReference>
<reference evidence="4 5" key="1">
    <citation type="journal article" date="2012" name="New Phytol.">
        <title>Insight into trade-off between wood decay and parasitism from the genome of a fungal forest pathogen.</title>
        <authorList>
            <person name="Olson A."/>
            <person name="Aerts A."/>
            <person name="Asiegbu F."/>
            <person name="Belbahri L."/>
            <person name="Bouzid O."/>
            <person name="Broberg A."/>
            <person name="Canback B."/>
            <person name="Coutinho P.M."/>
            <person name="Cullen D."/>
            <person name="Dalman K."/>
            <person name="Deflorio G."/>
            <person name="van Diepen L.T."/>
            <person name="Dunand C."/>
            <person name="Duplessis S."/>
            <person name="Durling M."/>
            <person name="Gonthier P."/>
            <person name="Grimwood J."/>
            <person name="Fossdal C.G."/>
            <person name="Hansson D."/>
            <person name="Henrissat B."/>
            <person name="Hietala A."/>
            <person name="Himmelstrand K."/>
            <person name="Hoffmeister D."/>
            <person name="Hogberg N."/>
            <person name="James T.Y."/>
            <person name="Karlsson M."/>
            <person name="Kohler A."/>
            <person name="Kues U."/>
            <person name="Lee Y.H."/>
            <person name="Lin Y.C."/>
            <person name="Lind M."/>
            <person name="Lindquist E."/>
            <person name="Lombard V."/>
            <person name="Lucas S."/>
            <person name="Lunden K."/>
            <person name="Morin E."/>
            <person name="Murat C."/>
            <person name="Park J."/>
            <person name="Raffaello T."/>
            <person name="Rouze P."/>
            <person name="Salamov A."/>
            <person name="Schmutz J."/>
            <person name="Solheim H."/>
            <person name="Stahlberg J."/>
            <person name="Velez H."/>
            <person name="de Vries R.P."/>
            <person name="Wiebenga A."/>
            <person name="Woodward S."/>
            <person name="Yakovlev I."/>
            <person name="Garbelotto M."/>
            <person name="Martin F."/>
            <person name="Grigoriev I.V."/>
            <person name="Stenlid J."/>
        </authorList>
    </citation>
    <scope>NUCLEOTIDE SEQUENCE [LARGE SCALE GENOMIC DNA]</scope>
    <source>
        <strain evidence="4 5">TC 32-1</strain>
    </source>
</reference>
<dbReference type="EMBL" id="KI925455">
    <property type="protein sequence ID" value="ETW85625.1"/>
    <property type="molecule type" value="Genomic_DNA"/>
</dbReference>
<feature type="compositionally biased region" description="Pro residues" evidence="1">
    <location>
        <begin position="490"/>
        <end position="500"/>
    </location>
</feature>
<keyword evidence="2" id="KW-0732">Signal</keyword>
<dbReference type="Pfam" id="PF02469">
    <property type="entry name" value="Fasciclin"/>
    <property type="match status" value="2"/>
</dbReference>
<proteinExistence type="predicted"/>
<dbReference type="PROSITE" id="PS50213">
    <property type="entry name" value="FAS1"/>
    <property type="match status" value="1"/>
</dbReference>
<feature type="region of interest" description="Disordered" evidence="1">
    <location>
        <begin position="403"/>
        <end position="453"/>
    </location>
</feature>
<dbReference type="RefSeq" id="XP_009542465.1">
    <property type="nucleotide sequence ID" value="XM_009544170.1"/>
</dbReference>
<dbReference type="GO" id="GO:0000329">
    <property type="term" value="C:fungal-type vacuole membrane"/>
    <property type="evidence" value="ECO:0007669"/>
    <property type="project" value="TreeGrafter"/>
</dbReference>
<dbReference type="PANTHER" id="PTHR10900:SF122">
    <property type="entry name" value="FAS1 DOMAIN-CONTAINING PROTEIN"/>
    <property type="match status" value="1"/>
</dbReference>
<dbReference type="InterPro" id="IPR000782">
    <property type="entry name" value="FAS1_domain"/>
</dbReference>
<feature type="region of interest" description="Disordered" evidence="1">
    <location>
        <begin position="632"/>
        <end position="651"/>
    </location>
</feature>
<sequence length="671" mass="74864">MMHVSCTSTMLLSALITVLSAGLTVAALPGPFRVQHPEEPHDINDVLSTGRMEPAQWKLDDFDRFTSPPRPPSESHHKSIYDILSDNSEFSHLLKLVNFSEDVADILKDTSTSITFFAPPNWALRPPHHRREDSLSSLGFHDLTQSDPNFDLLRALHAIESLDTPSPLKGDGVLDGDDDEDKERRKRILQKIVRTVLLYHIIPAELNAQTLAVNITHATNLTIPGETLGGQPLRLRIASGPPIIHGALTVNFYAKIIRPDVSALNGVIHVINHPLFPPTSIFEELFNFPDIFSTVTSAVQRVHLTKDLDWRYVPEKDNKGSFKGTPASTFFAPSNSAFKRLPEKLRLFLFSPFGEHVLKKLLAFHAVPDFILHTDYAYNVTSDSEVFMDIIVIEHNAPELTLPSHCGTPPSDWHPHPPSGHDIPLPPPHGMPRRPEYPHDSQDDEIPRKPLFPFFGFHRGPHHSYLPPSPHSDFSCGPHGREPSRDHPMPDFPHSPPRPFPGSRAPHPELPCGAPMSEHPRGPRRLPQPFSESPHRPHAPPIGPPSSSSPPGAPGGSNLYAFNYTLPTLLSNSSLHVRVVKRVHKLPLPGPHHPKSYTTEFFVNGQPVFLYDIPARNGAVHVIGKVLNPRAHSRQGPLSNHHDESRPGWVDDAADDWEDWESWLPAWADEQ</sequence>
<feature type="compositionally biased region" description="Basic and acidic residues" evidence="1">
    <location>
        <begin position="479"/>
        <end position="489"/>
    </location>
</feature>
<feature type="domain" description="FAS1" evidence="3">
    <location>
        <begin position="77"/>
        <end position="275"/>
    </location>
</feature>
<feature type="compositionally biased region" description="Pro residues" evidence="1">
    <location>
        <begin position="539"/>
        <end position="553"/>
    </location>
</feature>
<dbReference type="SMART" id="SM00554">
    <property type="entry name" value="FAS1"/>
    <property type="match status" value="1"/>
</dbReference>
<dbReference type="PANTHER" id="PTHR10900">
    <property type="entry name" value="PERIOSTIN-RELATED"/>
    <property type="match status" value="1"/>
</dbReference>
<feature type="signal peptide" evidence="2">
    <location>
        <begin position="1"/>
        <end position="26"/>
    </location>
</feature>
<evidence type="ECO:0000313" key="5">
    <source>
        <dbReference type="Proteomes" id="UP000030671"/>
    </source>
</evidence>
<dbReference type="STRING" id="747525.W4KJX2"/>
<evidence type="ECO:0000313" key="4">
    <source>
        <dbReference type="EMBL" id="ETW85625.1"/>
    </source>
</evidence>
<dbReference type="Proteomes" id="UP000030671">
    <property type="component" value="Unassembled WGS sequence"/>
</dbReference>
<evidence type="ECO:0000256" key="1">
    <source>
        <dbReference type="SAM" id="MobiDB-lite"/>
    </source>
</evidence>
<dbReference type="AlphaFoldDB" id="W4KJX2"/>
<dbReference type="HOGENOM" id="CLU_026509_0_0_1"/>
<feature type="compositionally biased region" description="Basic and acidic residues" evidence="1">
    <location>
        <begin position="433"/>
        <end position="448"/>
    </location>
</feature>
<protein>
    <recommendedName>
        <fullName evidence="3">FAS1 domain-containing protein</fullName>
    </recommendedName>
</protein>
<keyword evidence="5" id="KW-1185">Reference proteome</keyword>
<dbReference type="InParanoid" id="W4KJX2"/>